<evidence type="ECO:0000256" key="1">
    <source>
        <dbReference type="SAM" id="MobiDB-lite"/>
    </source>
</evidence>
<dbReference type="KEGG" id="fvr:FVEG_16093"/>
<organism evidence="2 3">
    <name type="scientific">Gibberella moniliformis (strain M3125 / FGSC 7600)</name>
    <name type="common">Maize ear and stalk rot fungus</name>
    <name type="synonym">Fusarium verticillioides</name>
    <dbReference type="NCBI Taxonomy" id="334819"/>
    <lineage>
        <taxon>Eukaryota</taxon>
        <taxon>Fungi</taxon>
        <taxon>Dikarya</taxon>
        <taxon>Ascomycota</taxon>
        <taxon>Pezizomycotina</taxon>
        <taxon>Sordariomycetes</taxon>
        <taxon>Hypocreomycetidae</taxon>
        <taxon>Hypocreales</taxon>
        <taxon>Nectriaceae</taxon>
        <taxon>Fusarium</taxon>
        <taxon>Fusarium fujikuroi species complex</taxon>
    </lineage>
</organism>
<gene>
    <name evidence="2" type="ORF">FVEG_16093</name>
</gene>
<feature type="region of interest" description="Disordered" evidence="1">
    <location>
        <begin position="1"/>
        <end position="22"/>
    </location>
</feature>
<dbReference type="EMBL" id="CM000585">
    <property type="protein sequence ID" value="EWG47256.1"/>
    <property type="molecule type" value="Genomic_DNA"/>
</dbReference>
<dbReference type="AlphaFoldDB" id="W7M8C6"/>
<proteinExistence type="predicted"/>
<evidence type="ECO:0000313" key="2">
    <source>
        <dbReference type="EMBL" id="EWG47256.1"/>
    </source>
</evidence>
<protein>
    <submittedName>
        <fullName evidence="2">Uncharacterized protein</fullName>
    </submittedName>
</protein>
<dbReference type="GeneID" id="30072969"/>
<dbReference type="VEuPathDB" id="FungiDB:FVEG_16093"/>
<keyword evidence="3" id="KW-1185">Reference proteome</keyword>
<dbReference type="EMBL" id="DS022250">
    <property type="protein sequence ID" value="EWG47256.1"/>
    <property type="molecule type" value="Genomic_DNA"/>
</dbReference>
<accession>W7M8C6</accession>
<dbReference type="Proteomes" id="UP000009096">
    <property type="component" value="Chromosome 8"/>
</dbReference>
<name>W7M8C6_GIBM7</name>
<sequence length="125" mass="14110">MHMPPTTSHICAEEQEQGTSAARHVSTLTRSHGQFPTPHRDDDTLLQILIVFTPTALSFGSGHRFTAPDCWKIETSREKIISHWEYIRFLPPLTQLHHLQNGTQPPNVRTIYPAPASVLGQAFFI</sequence>
<evidence type="ECO:0000313" key="3">
    <source>
        <dbReference type="Proteomes" id="UP000009096"/>
    </source>
</evidence>
<reference evidence="2 3" key="1">
    <citation type="journal article" date="2010" name="Nature">
        <title>Comparative genomics reveals mobile pathogenicity chromosomes in Fusarium.</title>
        <authorList>
            <person name="Ma L.J."/>
            <person name="van der Does H.C."/>
            <person name="Borkovich K.A."/>
            <person name="Coleman J.J."/>
            <person name="Daboussi M.J."/>
            <person name="Di Pietro A."/>
            <person name="Dufresne M."/>
            <person name="Freitag M."/>
            <person name="Grabherr M."/>
            <person name="Henrissat B."/>
            <person name="Houterman P.M."/>
            <person name="Kang S."/>
            <person name="Shim W.B."/>
            <person name="Woloshuk C."/>
            <person name="Xie X."/>
            <person name="Xu J.R."/>
            <person name="Antoniw J."/>
            <person name="Baker S.E."/>
            <person name="Bluhm B.H."/>
            <person name="Breakspear A."/>
            <person name="Brown D.W."/>
            <person name="Butchko R.A."/>
            <person name="Chapman S."/>
            <person name="Coulson R."/>
            <person name="Coutinho P.M."/>
            <person name="Danchin E.G."/>
            <person name="Diener A."/>
            <person name="Gale L.R."/>
            <person name="Gardiner D.M."/>
            <person name="Goff S."/>
            <person name="Hammond-Kosack K.E."/>
            <person name="Hilburn K."/>
            <person name="Hua-Van A."/>
            <person name="Jonkers W."/>
            <person name="Kazan K."/>
            <person name="Kodira C.D."/>
            <person name="Koehrsen M."/>
            <person name="Kumar L."/>
            <person name="Lee Y.H."/>
            <person name="Li L."/>
            <person name="Manners J.M."/>
            <person name="Miranda-Saavedra D."/>
            <person name="Mukherjee M."/>
            <person name="Park G."/>
            <person name="Park J."/>
            <person name="Park S.Y."/>
            <person name="Proctor R.H."/>
            <person name="Regev A."/>
            <person name="Ruiz-Roldan M.C."/>
            <person name="Sain D."/>
            <person name="Sakthikumar S."/>
            <person name="Sykes S."/>
            <person name="Schwartz D.C."/>
            <person name="Turgeon B.G."/>
            <person name="Wapinski I."/>
            <person name="Yoder O."/>
            <person name="Young S."/>
            <person name="Zeng Q."/>
            <person name="Zhou S."/>
            <person name="Galagan J."/>
            <person name="Cuomo C.A."/>
            <person name="Kistler H.C."/>
            <person name="Rep M."/>
        </authorList>
    </citation>
    <scope>NUCLEOTIDE SEQUENCE [LARGE SCALE GENOMIC DNA]</scope>
    <source>
        <strain evidence="3">M3125 / FGSC 7600</strain>
    </source>
</reference>
<dbReference type="RefSeq" id="XP_018753447.1">
    <property type="nucleotide sequence ID" value="XM_018905334.1"/>
</dbReference>